<reference evidence="2 3" key="1">
    <citation type="submission" date="2018-11" db="EMBL/GenBank/DDBJ databases">
        <authorList>
            <consortium name="Pathogen Informatics"/>
        </authorList>
    </citation>
    <scope>NUCLEOTIDE SEQUENCE [LARGE SCALE GENOMIC DNA]</scope>
    <source>
        <strain>Denwood</strain>
        <strain evidence="3">Zambia</strain>
    </source>
</reference>
<evidence type="ECO:0000313" key="3">
    <source>
        <dbReference type="Proteomes" id="UP000269396"/>
    </source>
</evidence>
<name>A0A3P8JWL1_9TREM</name>
<feature type="chain" id="PRO_5018281229" evidence="1">
    <location>
        <begin position="31"/>
        <end position="82"/>
    </location>
</feature>
<sequence>MGDGKSEFTNLFVHLLLLLLMLSVVPILQSQSFCNKDCGLSSEELMRPRIDLRRLVLFNLLLSNTEPSVFNDNESHEGVNMG</sequence>
<organism evidence="2 3">
    <name type="scientific">Schistosoma mattheei</name>
    <dbReference type="NCBI Taxonomy" id="31246"/>
    <lineage>
        <taxon>Eukaryota</taxon>
        <taxon>Metazoa</taxon>
        <taxon>Spiralia</taxon>
        <taxon>Lophotrochozoa</taxon>
        <taxon>Platyhelminthes</taxon>
        <taxon>Trematoda</taxon>
        <taxon>Digenea</taxon>
        <taxon>Strigeidida</taxon>
        <taxon>Schistosomatoidea</taxon>
        <taxon>Schistosomatidae</taxon>
        <taxon>Schistosoma</taxon>
    </lineage>
</organism>
<feature type="signal peptide" evidence="1">
    <location>
        <begin position="1"/>
        <end position="30"/>
    </location>
</feature>
<dbReference type="Proteomes" id="UP000269396">
    <property type="component" value="Unassembled WGS sequence"/>
</dbReference>
<dbReference type="AlphaFoldDB" id="A0A3P8JWL1"/>
<proteinExistence type="predicted"/>
<keyword evidence="3" id="KW-1185">Reference proteome</keyword>
<accession>A0A3P8JWL1</accession>
<evidence type="ECO:0000313" key="2">
    <source>
        <dbReference type="EMBL" id="VDP71006.1"/>
    </source>
</evidence>
<evidence type="ECO:0000256" key="1">
    <source>
        <dbReference type="SAM" id="SignalP"/>
    </source>
</evidence>
<dbReference type="EMBL" id="UZAL01037035">
    <property type="protein sequence ID" value="VDP71006.1"/>
    <property type="molecule type" value="Genomic_DNA"/>
</dbReference>
<protein>
    <submittedName>
        <fullName evidence="2">Uncharacterized protein</fullName>
    </submittedName>
</protein>
<gene>
    <name evidence="2" type="ORF">SMTD_LOCUS16326</name>
</gene>
<keyword evidence="1" id="KW-0732">Signal</keyword>